<proteinExistence type="inferred from homology"/>
<reference evidence="10 12" key="2">
    <citation type="submission" date="2018-08" db="EMBL/GenBank/DDBJ databases">
        <title>Bacillus clarus sp. nov. strain PS00077A.</title>
        <authorList>
            <person name="Mendez Acevedo M."/>
            <person name="Carroll L."/>
            <person name="Mukherjee M."/>
            <person name="Wiedmann M."/>
            <person name="Kovac J."/>
        </authorList>
    </citation>
    <scope>NUCLEOTIDE SEQUENCE [LARGE SCALE GENOMIC DNA]</scope>
    <source>
        <strain evidence="10 12">PS00077A</strain>
    </source>
</reference>
<dbReference type="AlphaFoldDB" id="A0A090YZ40"/>
<evidence type="ECO:0000256" key="6">
    <source>
        <dbReference type="ARBA" id="ARBA00023136"/>
    </source>
</evidence>
<dbReference type="EMBL" id="QVOD01000002">
    <property type="protein sequence ID" value="RFT68443.1"/>
    <property type="molecule type" value="Genomic_DNA"/>
</dbReference>
<evidence type="ECO:0000259" key="8">
    <source>
        <dbReference type="Pfam" id="PF02706"/>
    </source>
</evidence>
<feature type="transmembrane region" description="Helical" evidence="7">
    <location>
        <begin position="175"/>
        <end position="194"/>
    </location>
</feature>
<dbReference type="InterPro" id="IPR050445">
    <property type="entry name" value="Bact_polysacc_biosynth/exp"/>
</dbReference>
<feature type="domain" description="Polysaccharide chain length determinant N-terminal" evidence="8">
    <location>
        <begin position="4"/>
        <end position="92"/>
    </location>
</feature>
<comment type="similarity">
    <text evidence="2">Belongs to the CpsC/CapA family.</text>
</comment>
<evidence type="ECO:0000313" key="12">
    <source>
        <dbReference type="Proteomes" id="UP000264294"/>
    </source>
</evidence>
<dbReference type="RefSeq" id="WP_042982931.1">
    <property type="nucleotide sequence ID" value="NZ_JMQC01000008.1"/>
</dbReference>
<evidence type="ECO:0000256" key="5">
    <source>
        <dbReference type="ARBA" id="ARBA00022989"/>
    </source>
</evidence>
<evidence type="ECO:0000313" key="11">
    <source>
        <dbReference type="Proteomes" id="UP000029389"/>
    </source>
</evidence>
<gene>
    <name evidence="10" type="ORF">D0U04_03045</name>
    <name evidence="9" type="ORF">DJ93_4056</name>
</gene>
<comment type="caution">
    <text evidence="9">The sequence shown here is derived from an EMBL/GenBank/DDBJ whole genome shotgun (WGS) entry which is preliminary data.</text>
</comment>
<evidence type="ECO:0000313" key="10">
    <source>
        <dbReference type="EMBL" id="RFT68443.1"/>
    </source>
</evidence>
<evidence type="ECO:0000256" key="7">
    <source>
        <dbReference type="SAM" id="Phobius"/>
    </source>
</evidence>
<reference evidence="9 11" key="1">
    <citation type="submission" date="2014-04" db="EMBL/GenBank/DDBJ databases">
        <authorList>
            <person name="Bishop-Lilly K.A."/>
            <person name="Broomall S.M."/>
            <person name="Chain P.S."/>
            <person name="Chertkov O."/>
            <person name="Coyne S.R."/>
            <person name="Daligault H.E."/>
            <person name="Davenport K.W."/>
            <person name="Erkkila T."/>
            <person name="Frey K.G."/>
            <person name="Gibbons H.S."/>
            <person name="Gu W."/>
            <person name="Jaissle J."/>
            <person name="Johnson S.L."/>
            <person name="Koroleva G.I."/>
            <person name="Ladner J.T."/>
            <person name="Lo C.-C."/>
            <person name="Minogue T.D."/>
            <person name="Munk C."/>
            <person name="Palacios G.F."/>
            <person name="Redden C.L."/>
            <person name="Rosenzweig C.N."/>
            <person name="Scholz M.B."/>
            <person name="Teshima H."/>
            <person name="Xu Y."/>
        </authorList>
    </citation>
    <scope>NUCLEOTIDE SEQUENCE [LARGE SCALE GENOMIC DNA]</scope>
    <source>
        <strain evidence="9 11">BHP</strain>
    </source>
</reference>
<accession>A0A090YZ40</accession>
<keyword evidence="5 7" id="KW-1133">Transmembrane helix</keyword>
<dbReference type="EMBL" id="JMQC01000008">
    <property type="protein sequence ID" value="KFN03200.1"/>
    <property type="molecule type" value="Genomic_DNA"/>
</dbReference>
<evidence type="ECO:0000256" key="2">
    <source>
        <dbReference type="ARBA" id="ARBA00006683"/>
    </source>
</evidence>
<keyword evidence="3" id="KW-1003">Cell membrane</keyword>
<keyword evidence="12" id="KW-1185">Reference proteome</keyword>
<organism evidence="9 11">
    <name type="scientific">Bacillus clarus</name>
    <dbReference type="NCBI Taxonomy" id="2338372"/>
    <lineage>
        <taxon>Bacteria</taxon>
        <taxon>Bacillati</taxon>
        <taxon>Bacillota</taxon>
        <taxon>Bacilli</taxon>
        <taxon>Bacillales</taxon>
        <taxon>Bacillaceae</taxon>
        <taxon>Bacillus</taxon>
        <taxon>Bacillus cereus group</taxon>
    </lineage>
</organism>
<evidence type="ECO:0000256" key="1">
    <source>
        <dbReference type="ARBA" id="ARBA00004651"/>
    </source>
</evidence>
<sequence length="247" mass="28153">MKQEISIKDFQQLLKRRVLTIVLTMCCLTACLILISKYVLKPSYQYSTQILVGNLDEFNKENAMNKTQENKQLVTSYVDILKSPLIISTVQKTLNLEQSSYELAKKISVVNTDNSQIVTVTVKDSNPKVVKEIVKSLAEQSQKSFQQYTNVQGIKILTDPELQEKAEKLFPKFQLIIPISLIVSLFVGIGLAVLRDYFDERINVEQDLEKITTVPVIGHISMKPKRKRKSTEVETQSSIYRGEHVDV</sequence>
<dbReference type="Proteomes" id="UP000264294">
    <property type="component" value="Unassembled WGS sequence"/>
</dbReference>
<feature type="transmembrane region" description="Helical" evidence="7">
    <location>
        <begin position="21"/>
        <end position="40"/>
    </location>
</feature>
<dbReference type="InterPro" id="IPR003856">
    <property type="entry name" value="LPS_length_determ_N"/>
</dbReference>
<evidence type="ECO:0000256" key="4">
    <source>
        <dbReference type="ARBA" id="ARBA00022692"/>
    </source>
</evidence>
<protein>
    <submittedName>
        <fullName evidence="10">Capsule biosynthesis protein CapK</fullName>
    </submittedName>
    <submittedName>
        <fullName evidence="9">Chain length determinant family protein</fullName>
    </submittedName>
</protein>
<dbReference type="PANTHER" id="PTHR32309:SF13">
    <property type="entry name" value="FERRIC ENTEROBACTIN TRANSPORT PROTEIN FEPE"/>
    <property type="match status" value="1"/>
</dbReference>
<dbReference type="GO" id="GO:0005886">
    <property type="term" value="C:plasma membrane"/>
    <property type="evidence" value="ECO:0007669"/>
    <property type="project" value="UniProtKB-SubCell"/>
</dbReference>
<dbReference type="PANTHER" id="PTHR32309">
    <property type="entry name" value="TYROSINE-PROTEIN KINASE"/>
    <property type="match status" value="1"/>
</dbReference>
<evidence type="ECO:0000313" key="9">
    <source>
        <dbReference type="EMBL" id="KFN03200.1"/>
    </source>
</evidence>
<evidence type="ECO:0000256" key="3">
    <source>
        <dbReference type="ARBA" id="ARBA00022475"/>
    </source>
</evidence>
<comment type="subcellular location">
    <subcellularLocation>
        <location evidence="1">Cell membrane</location>
        <topology evidence="1">Multi-pass membrane protein</topology>
    </subcellularLocation>
</comment>
<dbReference type="Pfam" id="PF02706">
    <property type="entry name" value="Wzz"/>
    <property type="match status" value="1"/>
</dbReference>
<dbReference type="PATRIC" id="fig|1405.8.peg.4165"/>
<dbReference type="GO" id="GO:0004713">
    <property type="term" value="F:protein tyrosine kinase activity"/>
    <property type="evidence" value="ECO:0007669"/>
    <property type="project" value="TreeGrafter"/>
</dbReference>
<name>A0A090YZ40_9BACI</name>
<dbReference type="Proteomes" id="UP000029389">
    <property type="component" value="Unassembled WGS sequence"/>
</dbReference>
<keyword evidence="4 7" id="KW-0812">Transmembrane</keyword>
<keyword evidence="6 7" id="KW-0472">Membrane</keyword>